<comment type="caution">
    <text evidence="1">The sequence shown here is derived from an EMBL/GenBank/DDBJ whole genome shotgun (WGS) entry which is preliminary data.</text>
</comment>
<protein>
    <submittedName>
        <fullName evidence="1">Uncharacterized protein</fullName>
    </submittedName>
</protein>
<evidence type="ECO:0000313" key="1">
    <source>
        <dbReference type="EMBL" id="KAJ9106861.1"/>
    </source>
</evidence>
<dbReference type="EMBL" id="JASBWR010000027">
    <property type="protein sequence ID" value="KAJ9106861.1"/>
    <property type="molecule type" value="Genomic_DNA"/>
</dbReference>
<evidence type="ECO:0000313" key="2">
    <source>
        <dbReference type="Proteomes" id="UP001241377"/>
    </source>
</evidence>
<accession>A0ACC2W726</accession>
<proteinExistence type="predicted"/>
<gene>
    <name evidence="1" type="ORF">QFC19_002990</name>
</gene>
<reference evidence="1" key="1">
    <citation type="submission" date="2023-04" db="EMBL/GenBank/DDBJ databases">
        <title>Draft Genome sequencing of Naganishia species isolated from polar environments using Oxford Nanopore Technology.</title>
        <authorList>
            <person name="Leo P."/>
            <person name="Venkateswaran K."/>
        </authorList>
    </citation>
    <scope>NUCLEOTIDE SEQUENCE</scope>
    <source>
        <strain evidence="1">MNA-CCFEE 5261</strain>
    </source>
</reference>
<keyword evidence="2" id="KW-1185">Reference proteome</keyword>
<dbReference type="Proteomes" id="UP001241377">
    <property type="component" value="Unassembled WGS sequence"/>
</dbReference>
<organism evidence="1 2">
    <name type="scientific">Naganishia cerealis</name>
    <dbReference type="NCBI Taxonomy" id="610337"/>
    <lineage>
        <taxon>Eukaryota</taxon>
        <taxon>Fungi</taxon>
        <taxon>Dikarya</taxon>
        <taxon>Basidiomycota</taxon>
        <taxon>Agaricomycotina</taxon>
        <taxon>Tremellomycetes</taxon>
        <taxon>Filobasidiales</taxon>
        <taxon>Filobasidiaceae</taxon>
        <taxon>Naganishia</taxon>
    </lineage>
</organism>
<sequence length="622" mass="69821">MSQPRINPLNRRARRRLALTSALNNPPSSHVAPSSPAALTAVPSLPSKKRKRRRIEDVSHRSSSEISPSAPRDSALAPASGQMPNASAGPSRHPMDHTAIGTQGETDAIQNHLATTSTPSIQQQFQDRAKLMAVRESKARLEVELRTLGEEVQAKNELLSSHGDTIDRLKQNFTCNICFELFRDPHALAPCGHTACASCLLGWFSSVNSLLHQPERYDPANSPNYTRNRTKCCFTCRTPVVHKPIPSYILKDTVHALSTQLRFQSTEAESLTENVSAADREAMWNTVFKEVTNRAWYIDEEDLGVRRCGRCGHEITGRNCSHCNEHFSDLSAEDSDGSDSEDYSDDDSIVHYAGRPGFVPGRWPGEDTDEEDEFLDGDGWHDIEVGQGDEWARAHRRNRHRNNLPAMNFEFGFQGAVLDNVSVDEDERESYEGSFIDDENAGLERHFMRGYDFDGDDDEDIDDDADGDDDDSLASRDRTSRRHDPEDTWEGLDRHGRPTRIAGRRVAYSPSYDGSRYDSEDTMEGLGRYDRSTRYIDLDRVDRESSNDTWQSAKTEADSDDGEARMTGSRTVVHANTDDIAEGAPRQSRRVQRVASVTDSESEEIGQPRRRRRVAMISSDDE</sequence>
<name>A0ACC2W726_9TREE</name>